<dbReference type="Proteomes" id="UP000002030">
    <property type="component" value="Chromosome"/>
</dbReference>
<accession>D1B6V9</accession>
<sequence>MGLVFRVDGMGDVRAFRVEDPGRLLSAEHREIVGGWTSDVYFAKTRDVLRRLGRLDAEVTAEVFAREGGVFCGLEEVRRLLVSVGADAQVEALWEGEEFEPREVVMRIRGRYGEFGLHETTILGILSSSSGWATAARRCVEAAGGLPVLCFGARHVHPSCAPVMERSALVGGCSDASCILGAKLMGREPRGTIPHAAILIAGDTLRLAEAYGEVLPPGEGLSVLVDTFKDEAEESLRLAEALKERLTAVRLDTPGERGGVTPELVREVRYRLSMAGYGHVTVFVSGGLNPDRIRVLAEAGAGGFGVGSYIAHGTPRDMTMDLKEVDRRPVAKRGRLPGLTPTDRLKRVI</sequence>
<dbReference type="GO" id="GO:0009435">
    <property type="term" value="P:NAD+ biosynthetic process"/>
    <property type="evidence" value="ECO:0007669"/>
    <property type="project" value="InterPro"/>
</dbReference>
<dbReference type="InterPro" id="IPR013785">
    <property type="entry name" value="Aldolase_TIM"/>
</dbReference>
<evidence type="ECO:0000256" key="1">
    <source>
        <dbReference type="ARBA" id="ARBA00022679"/>
    </source>
</evidence>
<name>D1B6V9_THEAS</name>
<evidence type="ECO:0000259" key="2">
    <source>
        <dbReference type="Pfam" id="PF01729"/>
    </source>
</evidence>
<feature type="domain" description="Quinolinate phosphoribosyl transferase C-terminal" evidence="2">
    <location>
        <begin position="133"/>
        <end position="321"/>
    </location>
</feature>
<dbReference type="OrthoDB" id="9770610at2"/>
<dbReference type="InterPro" id="IPR022412">
    <property type="entry name" value="Quinolinate_PRibosylTrfase_N"/>
</dbReference>
<dbReference type="KEGG" id="tai:Taci_1529"/>
<dbReference type="InterPro" id="IPR053190">
    <property type="entry name" value="NAPRTase-like"/>
</dbReference>
<dbReference type="GO" id="GO:0004514">
    <property type="term" value="F:nicotinate-nucleotide diphosphorylase (carboxylating) activity"/>
    <property type="evidence" value="ECO:0007669"/>
    <property type="project" value="InterPro"/>
</dbReference>
<dbReference type="Gene3D" id="3.90.1170.20">
    <property type="entry name" value="Quinolinate phosphoribosyl transferase, N-terminal domain"/>
    <property type="match status" value="1"/>
</dbReference>
<evidence type="ECO:0000313" key="4">
    <source>
        <dbReference type="EMBL" id="ACZ19750.1"/>
    </source>
</evidence>
<dbReference type="NCBIfam" id="NF006415">
    <property type="entry name" value="PRK08662.1"/>
    <property type="match status" value="1"/>
</dbReference>
<dbReference type="eggNOG" id="COG1488">
    <property type="taxonomic scope" value="Bacteria"/>
</dbReference>
<dbReference type="EnsemblBacteria" id="ACZ19750">
    <property type="protein sequence ID" value="ACZ19750"/>
    <property type="gene ID" value="Taci_1529"/>
</dbReference>
<dbReference type="SUPFAM" id="SSF54675">
    <property type="entry name" value="Nicotinate/Quinolinate PRTase N-terminal domain-like"/>
    <property type="match status" value="1"/>
</dbReference>
<feature type="domain" description="Quinolinate phosphoribosyl transferase N-terminal" evidence="3">
    <location>
        <begin position="39"/>
        <end position="130"/>
    </location>
</feature>
<dbReference type="PANTHER" id="PTHR43202">
    <property type="entry name" value="NICOTINATE-NUCLEOTIDE PYROPHOSPHORYLASE"/>
    <property type="match status" value="1"/>
</dbReference>
<dbReference type="PATRIC" id="fig|525903.6.peg.1525"/>
<dbReference type="Pfam" id="PF02749">
    <property type="entry name" value="QRPTase_N"/>
    <property type="match status" value="1"/>
</dbReference>
<dbReference type="Pfam" id="PF01729">
    <property type="entry name" value="QRPTase_C"/>
    <property type="match status" value="1"/>
</dbReference>
<dbReference type="SUPFAM" id="SSF51690">
    <property type="entry name" value="Nicotinate/Quinolinate PRTase C-terminal domain-like"/>
    <property type="match status" value="1"/>
</dbReference>
<keyword evidence="1 4" id="KW-0808">Transferase</keyword>
<proteinExistence type="predicted"/>
<dbReference type="Gene3D" id="3.20.20.70">
    <property type="entry name" value="Aldolase class I"/>
    <property type="match status" value="1"/>
</dbReference>
<dbReference type="InterPro" id="IPR002638">
    <property type="entry name" value="Quinolinate_PRibosylTrfase_C"/>
</dbReference>
<organism evidence="4 5">
    <name type="scientific">Thermanaerovibrio acidaminovorans (strain ATCC 49978 / DSM 6589 / Su883)</name>
    <name type="common">Selenomonas acidaminovorans</name>
    <dbReference type="NCBI Taxonomy" id="525903"/>
    <lineage>
        <taxon>Bacteria</taxon>
        <taxon>Thermotogati</taxon>
        <taxon>Synergistota</taxon>
        <taxon>Synergistia</taxon>
        <taxon>Synergistales</taxon>
        <taxon>Synergistaceae</taxon>
        <taxon>Thermanaerovibrio</taxon>
    </lineage>
</organism>
<gene>
    <name evidence="4" type="ordered locus">Taci_1529</name>
</gene>
<keyword evidence="5" id="KW-1185">Reference proteome</keyword>
<dbReference type="PANTHER" id="PTHR43202:SF1">
    <property type="entry name" value="NICOTINATE PHOSPHORIBOSYLTRANSFERASE"/>
    <property type="match status" value="1"/>
</dbReference>
<evidence type="ECO:0000313" key="5">
    <source>
        <dbReference type="Proteomes" id="UP000002030"/>
    </source>
</evidence>
<dbReference type="InterPro" id="IPR036068">
    <property type="entry name" value="Nicotinate_pribotase-like_C"/>
</dbReference>
<dbReference type="InterPro" id="IPR037128">
    <property type="entry name" value="Quinolinate_PRibosylTase_N_sf"/>
</dbReference>
<evidence type="ECO:0000259" key="3">
    <source>
        <dbReference type="Pfam" id="PF02749"/>
    </source>
</evidence>
<dbReference type="EMBL" id="CP001818">
    <property type="protein sequence ID" value="ACZ19750.1"/>
    <property type="molecule type" value="Genomic_DNA"/>
</dbReference>
<dbReference type="AlphaFoldDB" id="D1B6V9"/>
<dbReference type="STRING" id="525903.Taci_1529"/>
<reference evidence="4 5" key="1">
    <citation type="journal article" date="2009" name="Stand. Genomic Sci.">
        <title>Complete genome sequence of Thermanaerovibrio acidaminovorans type strain (Su883).</title>
        <authorList>
            <person name="Chovatia M."/>
            <person name="Sikorski J."/>
            <person name="Schroder M."/>
            <person name="Lapidus A."/>
            <person name="Nolan M."/>
            <person name="Tice H."/>
            <person name="Glavina Del Rio T."/>
            <person name="Copeland A."/>
            <person name="Cheng J.F."/>
            <person name="Lucas S."/>
            <person name="Chen F."/>
            <person name="Bruce D."/>
            <person name="Goodwin L."/>
            <person name="Pitluck S."/>
            <person name="Ivanova N."/>
            <person name="Mavromatis K."/>
            <person name="Ovchinnikova G."/>
            <person name="Pati A."/>
            <person name="Chen A."/>
            <person name="Palaniappan K."/>
            <person name="Land M."/>
            <person name="Hauser L."/>
            <person name="Chang Y.J."/>
            <person name="Jeffries C.D."/>
            <person name="Chain P."/>
            <person name="Saunders E."/>
            <person name="Detter J.C."/>
            <person name="Brettin T."/>
            <person name="Rohde M."/>
            <person name="Goker M."/>
            <person name="Spring S."/>
            <person name="Bristow J."/>
            <person name="Markowitz V."/>
            <person name="Hugenholtz P."/>
            <person name="Kyrpides N.C."/>
            <person name="Klenk H.P."/>
            <person name="Eisen J.A."/>
        </authorList>
    </citation>
    <scope>NUCLEOTIDE SEQUENCE [LARGE SCALE GENOMIC DNA]</scope>
    <source>
        <strain evidence="5">ATCC 49978 / DSM 6589 / Su883</strain>
    </source>
</reference>
<protein>
    <submittedName>
        <fullName evidence="4">Quinolinate phosphoribosyl transferase</fullName>
    </submittedName>
</protein>
<dbReference type="HOGENOM" id="CLU_043773_0_0_0"/>